<dbReference type="Proteomes" id="UP000198282">
    <property type="component" value="Unassembled WGS sequence"/>
</dbReference>
<sequence>MIPKESVPSLRAMAATMAQQAPISADLLTMLTDDLENDGPAARMLADHPDAAAPLYYLRALAGVRLLILTGRAPELEAHLAGVVSHRGDPAYAEHTRDLFRRTLFSHPDEIRSAMDRPIQQHQPGRAGYLLRGLGMLAAPKVRLLEIGACAGLNLILDHYRWCGPDWEWGAPSSAVRLATSGPHPGDIEIVHRAGCDIAPRDAADPDDAAILRSFLPVELEADRLELDNAIELAAFLRVRVDKADAVEWLRAELSRPAEADTYTVVWHSLFWLYLDPGDRSAIEGIMAAAARHMRLARICYEPHAWGAVPQLQVIAYS</sequence>
<dbReference type="AlphaFoldDB" id="A0A239P5R4"/>
<name>A0A239P5R4_9ACTN</name>
<dbReference type="Pfam" id="PF10094">
    <property type="entry name" value="DUF2332"/>
    <property type="match status" value="1"/>
</dbReference>
<dbReference type="EMBL" id="FZOD01000089">
    <property type="protein sequence ID" value="SNT62312.1"/>
    <property type="molecule type" value="Genomic_DNA"/>
</dbReference>
<reference evidence="1 2" key="1">
    <citation type="submission" date="2017-06" db="EMBL/GenBank/DDBJ databases">
        <authorList>
            <person name="Kim H.J."/>
            <person name="Triplett B.A."/>
        </authorList>
    </citation>
    <scope>NUCLEOTIDE SEQUENCE [LARGE SCALE GENOMIC DNA]</scope>
    <source>
        <strain evidence="1 2">CGMCC 4.2132</strain>
    </source>
</reference>
<proteinExistence type="predicted"/>
<evidence type="ECO:0000313" key="1">
    <source>
        <dbReference type="EMBL" id="SNT62312.1"/>
    </source>
</evidence>
<dbReference type="RefSeq" id="WP_089213298.1">
    <property type="nucleotide sequence ID" value="NZ_FZOD01000089.1"/>
</dbReference>
<keyword evidence="2" id="KW-1185">Reference proteome</keyword>
<dbReference type="OrthoDB" id="8899077at2"/>
<evidence type="ECO:0008006" key="3">
    <source>
        <dbReference type="Google" id="ProtNLM"/>
    </source>
</evidence>
<evidence type="ECO:0000313" key="2">
    <source>
        <dbReference type="Proteomes" id="UP000198282"/>
    </source>
</evidence>
<gene>
    <name evidence="1" type="ORF">SAMN05216276_108932</name>
</gene>
<organism evidence="1 2">
    <name type="scientific">Streptosporangium subroseum</name>
    <dbReference type="NCBI Taxonomy" id="106412"/>
    <lineage>
        <taxon>Bacteria</taxon>
        <taxon>Bacillati</taxon>
        <taxon>Actinomycetota</taxon>
        <taxon>Actinomycetes</taxon>
        <taxon>Streptosporangiales</taxon>
        <taxon>Streptosporangiaceae</taxon>
        <taxon>Streptosporangium</taxon>
    </lineage>
</organism>
<protein>
    <recommendedName>
        <fullName evidence="3">DUF2332 domain-containing protein</fullName>
    </recommendedName>
</protein>
<accession>A0A239P5R4</accession>
<dbReference type="InterPro" id="IPR011200">
    <property type="entry name" value="UCP012608"/>
</dbReference>